<keyword evidence="5 6" id="KW-0949">S-adenosyl-L-methionine</keyword>
<dbReference type="GO" id="GO:0070043">
    <property type="term" value="F:rRNA (guanine-N7-)-methyltransferase activity"/>
    <property type="evidence" value="ECO:0007669"/>
    <property type="project" value="UniProtKB-UniRule"/>
</dbReference>
<comment type="catalytic activity">
    <reaction evidence="6">
        <text>guanosine(527) in 16S rRNA + S-adenosyl-L-methionine = N(7)-methylguanosine(527) in 16S rRNA + S-adenosyl-L-homocysteine</text>
        <dbReference type="Rhea" id="RHEA:42732"/>
        <dbReference type="Rhea" id="RHEA-COMP:10209"/>
        <dbReference type="Rhea" id="RHEA-COMP:10210"/>
        <dbReference type="ChEBI" id="CHEBI:57856"/>
        <dbReference type="ChEBI" id="CHEBI:59789"/>
        <dbReference type="ChEBI" id="CHEBI:74269"/>
        <dbReference type="ChEBI" id="CHEBI:74480"/>
        <dbReference type="EC" id="2.1.1.170"/>
    </reaction>
</comment>
<gene>
    <name evidence="6 7" type="primary">rsmG</name>
    <name evidence="7" type="ORF">EYW49_15535</name>
</gene>
<feature type="binding site" evidence="6">
    <location>
        <position position="157"/>
    </location>
    <ligand>
        <name>S-adenosyl-L-methionine</name>
        <dbReference type="ChEBI" id="CHEBI:59789"/>
    </ligand>
</feature>
<evidence type="ECO:0000313" key="8">
    <source>
        <dbReference type="Proteomes" id="UP000292781"/>
    </source>
</evidence>
<feature type="binding site" evidence="6">
    <location>
        <begin position="140"/>
        <end position="141"/>
    </location>
    <ligand>
        <name>S-adenosyl-L-methionine</name>
        <dbReference type="ChEBI" id="CHEBI:59789"/>
    </ligand>
</feature>
<dbReference type="Pfam" id="PF02527">
    <property type="entry name" value="GidB"/>
    <property type="match status" value="1"/>
</dbReference>
<keyword evidence="1 6" id="KW-0963">Cytoplasm</keyword>
<dbReference type="PANTHER" id="PTHR31760">
    <property type="entry name" value="S-ADENOSYL-L-METHIONINE-DEPENDENT METHYLTRANSFERASES SUPERFAMILY PROTEIN"/>
    <property type="match status" value="1"/>
</dbReference>
<keyword evidence="2 6" id="KW-0698">rRNA processing</keyword>
<dbReference type="HAMAP" id="MF_00074">
    <property type="entry name" value="16SrRNA_methyltr_G"/>
    <property type="match status" value="1"/>
</dbReference>
<reference evidence="7 8" key="1">
    <citation type="submission" date="2019-02" db="EMBL/GenBank/DDBJ databases">
        <title>Siculibacillus lacustris gen. nov., sp. nov., a new rosette-forming bacterium isolated from a freshwater crater lake (Lake St. Ana, Romania).</title>
        <authorList>
            <person name="Felfoldi T."/>
            <person name="Marton Z."/>
            <person name="Szabo A."/>
            <person name="Mentes A."/>
            <person name="Boka K."/>
            <person name="Marialigeti K."/>
            <person name="Mathe I."/>
            <person name="Koncz M."/>
            <person name="Schumann P."/>
            <person name="Toth E."/>
        </authorList>
    </citation>
    <scope>NUCLEOTIDE SEQUENCE [LARGE SCALE GENOMIC DNA]</scope>
    <source>
        <strain evidence="7 8">SA-279</strain>
    </source>
</reference>
<evidence type="ECO:0000256" key="6">
    <source>
        <dbReference type="HAMAP-Rule" id="MF_00074"/>
    </source>
</evidence>
<name>A0A4Q9VM86_9HYPH</name>
<dbReference type="EC" id="2.1.1.170" evidence="6"/>
<comment type="subcellular location">
    <subcellularLocation>
        <location evidence="6">Cytoplasm</location>
    </subcellularLocation>
</comment>
<evidence type="ECO:0000256" key="4">
    <source>
        <dbReference type="ARBA" id="ARBA00022679"/>
    </source>
</evidence>
<feature type="binding site" evidence="6">
    <location>
        <position position="87"/>
    </location>
    <ligand>
        <name>S-adenosyl-L-methionine</name>
        <dbReference type="ChEBI" id="CHEBI:59789"/>
    </ligand>
</feature>
<evidence type="ECO:0000256" key="2">
    <source>
        <dbReference type="ARBA" id="ARBA00022552"/>
    </source>
</evidence>
<evidence type="ECO:0000256" key="1">
    <source>
        <dbReference type="ARBA" id="ARBA00022490"/>
    </source>
</evidence>
<comment type="caution">
    <text evidence="7">The sequence shown here is derived from an EMBL/GenBank/DDBJ whole genome shotgun (WGS) entry which is preliminary data.</text>
</comment>
<dbReference type="EMBL" id="SJFN01000024">
    <property type="protein sequence ID" value="TBW35805.1"/>
    <property type="molecule type" value="Genomic_DNA"/>
</dbReference>
<dbReference type="Gene3D" id="3.40.50.150">
    <property type="entry name" value="Vaccinia Virus protein VP39"/>
    <property type="match status" value="1"/>
</dbReference>
<dbReference type="PANTHER" id="PTHR31760:SF0">
    <property type="entry name" value="S-ADENOSYL-L-METHIONINE-DEPENDENT METHYLTRANSFERASES SUPERFAMILY PROTEIN"/>
    <property type="match status" value="1"/>
</dbReference>
<dbReference type="OrthoDB" id="9808773at2"/>
<accession>A0A4Q9VM86</accession>
<evidence type="ECO:0000256" key="3">
    <source>
        <dbReference type="ARBA" id="ARBA00022603"/>
    </source>
</evidence>
<evidence type="ECO:0000313" key="7">
    <source>
        <dbReference type="EMBL" id="TBW35805.1"/>
    </source>
</evidence>
<dbReference type="Proteomes" id="UP000292781">
    <property type="component" value="Unassembled WGS sequence"/>
</dbReference>
<organism evidence="7 8">
    <name type="scientific">Siculibacillus lacustris</name>
    <dbReference type="NCBI Taxonomy" id="1549641"/>
    <lineage>
        <taxon>Bacteria</taxon>
        <taxon>Pseudomonadati</taxon>
        <taxon>Pseudomonadota</taxon>
        <taxon>Alphaproteobacteria</taxon>
        <taxon>Hyphomicrobiales</taxon>
        <taxon>Ancalomicrobiaceae</taxon>
        <taxon>Siculibacillus</taxon>
    </lineage>
</organism>
<dbReference type="AlphaFoldDB" id="A0A4Q9VM86"/>
<dbReference type="GO" id="GO:0005829">
    <property type="term" value="C:cytosol"/>
    <property type="evidence" value="ECO:0007669"/>
    <property type="project" value="TreeGrafter"/>
</dbReference>
<comment type="caution">
    <text evidence="6">Lacks conserved residue(s) required for the propagation of feature annotation.</text>
</comment>
<proteinExistence type="inferred from homology"/>
<keyword evidence="3 6" id="KW-0489">Methyltransferase</keyword>
<keyword evidence="8" id="KW-1185">Reference proteome</keyword>
<dbReference type="InterPro" id="IPR029063">
    <property type="entry name" value="SAM-dependent_MTases_sf"/>
</dbReference>
<dbReference type="InterPro" id="IPR003682">
    <property type="entry name" value="rRNA_ssu_MeTfrase_G"/>
</dbReference>
<sequence length="227" mass="24738">MSSHRRRSIRKRSDVTTDDLRCVSDIYPVSRETAERLTIYVDLVVKWQKSQNLVAPGTLPQIWRRHVADSVQVAAIRPEATRWLDLGSGAGFPGLVTAIVNADRPGAVVHLVESNHGKAAFLRTVARETGVAAIVHTVRIEEFVADFAEPIEAISARALAPLVRLIPMVAPLVGRGAVAVFHKGQDFASELADATASWDLNLVEHPSRIEPGSRLVEIRGIAPRAPT</sequence>
<feature type="binding site" evidence="6">
    <location>
        <position position="92"/>
    </location>
    <ligand>
        <name>S-adenosyl-L-methionine</name>
        <dbReference type="ChEBI" id="CHEBI:59789"/>
    </ligand>
</feature>
<comment type="function">
    <text evidence="6">Specifically methylates the N7 position of guanine in position 527 of 16S rRNA.</text>
</comment>
<comment type="similarity">
    <text evidence="6">Belongs to the methyltransferase superfamily. RNA methyltransferase RsmG family.</text>
</comment>
<evidence type="ECO:0000256" key="5">
    <source>
        <dbReference type="ARBA" id="ARBA00022691"/>
    </source>
</evidence>
<dbReference type="SUPFAM" id="SSF53335">
    <property type="entry name" value="S-adenosyl-L-methionine-dependent methyltransferases"/>
    <property type="match status" value="1"/>
</dbReference>
<protein>
    <recommendedName>
        <fullName evidence="6">Ribosomal RNA small subunit methyltransferase G</fullName>
        <ecNumber evidence="6">2.1.1.170</ecNumber>
    </recommendedName>
    <alternativeName>
        <fullName evidence="6">16S rRNA 7-methylguanosine methyltransferase</fullName>
        <shortName evidence="6">16S rRNA m7G methyltransferase</shortName>
    </alternativeName>
</protein>
<keyword evidence="4 6" id="KW-0808">Transferase</keyword>
<dbReference type="NCBIfam" id="TIGR00138">
    <property type="entry name" value="rsmG_gidB"/>
    <property type="match status" value="1"/>
</dbReference>